<organism evidence="1 2">
    <name type="scientific">Avena sativa</name>
    <name type="common">Oat</name>
    <dbReference type="NCBI Taxonomy" id="4498"/>
    <lineage>
        <taxon>Eukaryota</taxon>
        <taxon>Viridiplantae</taxon>
        <taxon>Streptophyta</taxon>
        <taxon>Embryophyta</taxon>
        <taxon>Tracheophyta</taxon>
        <taxon>Spermatophyta</taxon>
        <taxon>Magnoliopsida</taxon>
        <taxon>Liliopsida</taxon>
        <taxon>Poales</taxon>
        <taxon>Poaceae</taxon>
        <taxon>BOP clade</taxon>
        <taxon>Pooideae</taxon>
        <taxon>Poodae</taxon>
        <taxon>Poeae</taxon>
        <taxon>Poeae Chloroplast Group 1 (Aveneae type)</taxon>
        <taxon>Aveninae</taxon>
        <taxon>Avena</taxon>
    </lineage>
</organism>
<name>A0ACD5TJ68_AVESA</name>
<evidence type="ECO:0000313" key="2">
    <source>
        <dbReference type="Proteomes" id="UP001732700"/>
    </source>
</evidence>
<reference evidence="1" key="1">
    <citation type="submission" date="2021-05" db="EMBL/GenBank/DDBJ databases">
        <authorList>
            <person name="Scholz U."/>
            <person name="Mascher M."/>
            <person name="Fiebig A."/>
        </authorList>
    </citation>
    <scope>NUCLEOTIDE SEQUENCE [LARGE SCALE GENOMIC DNA]</scope>
</reference>
<proteinExistence type="predicted"/>
<dbReference type="Proteomes" id="UP001732700">
    <property type="component" value="Chromosome 1A"/>
</dbReference>
<sequence>MMNFTLGGTAGKSKAAHARSASQPCHCQCHHVHTRLDASVRALGAWAASATCSGVSDGTSGLERVDAVLAVLAEFLALPQAQAAVTLCDAAPALDRILDGFLALADAYGSFEQALLALKQSVSELRAGVRRGDGATVAASLRARKRAEKELCHLATALRRASRHTMLAPADGTGGEVTGVVAEVAAAAASASEAIFMRCAAMSPDVSAIVQQTVHSNAWLARLRVLPAATKTVSLPEPATVVADLERLEERIGELESRSEKVFRSLLQTRVSLLNIHNTL</sequence>
<evidence type="ECO:0000313" key="1">
    <source>
        <dbReference type="EnsemblPlants" id="AVESA.00010b.r2.1AG0061960.1.CDS.1"/>
    </source>
</evidence>
<keyword evidence="2" id="KW-1185">Reference proteome</keyword>
<reference evidence="1" key="2">
    <citation type="submission" date="2025-09" db="UniProtKB">
        <authorList>
            <consortium name="EnsemblPlants"/>
        </authorList>
    </citation>
    <scope>IDENTIFICATION</scope>
</reference>
<accession>A0ACD5TJ68</accession>
<protein>
    <submittedName>
        <fullName evidence="1">Uncharacterized protein</fullName>
    </submittedName>
</protein>
<dbReference type="EnsemblPlants" id="AVESA.00010b.r2.1AG0061960.1">
    <property type="protein sequence ID" value="AVESA.00010b.r2.1AG0061960.1.CDS.1"/>
    <property type="gene ID" value="AVESA.00010b.r2.1AG0061960"/>
</dbReference>